<dbReference type="Proteomes" id="UP000652761">
    <property type="component" value="Unassembled WGS sequence"/>
</dbReference>
<proteinExistence type="predicted"/>
<name>A0A843VNT3_COLES</name>
<sequence length="223" mass="23701">LGISVIKHTKIDLPKRSVGRLIGGAWSRSIAWPPDRGTKSADQLERGKAVSCGYLGGQGGSRYIGSHHRSPEPLRRRRSDGAWREAPASKGAAAPSPTGAKQGGCTVWREDSASKWCRALLRLGKREAMAVTRRGGKLRRTSSQLVQGLPARWLLGLLTADSYVSLSLSPTKHEATAAVRRGGKLRTIGGQLVQGRPSGCSTTSACSLSTGEWGGRRDGCTSC</sequence>
<feature type="compositionally biased region" description="Basic and acidic residues" evidence="1">
    <location>
        <begin position="69"/>
        <end position="83"/>
    </location>
</feature>
<reference evidence="2" key="1">
    <citation type="submission" date="2017-07" db="EMBL/GenBank/DDBJ databases">
        <title>Taro Niue Genome Assembly and Annotation.</title>
        <authorList>
            <person name="Atibalentja N."/>
            <person name="Keating K."/>
            <person name="Fields C.J."/>
        </authorList>
    </citation>
    <scope>NUCLEOTIDE SEQUENCE</scope>
    <source>
        <strain evidence="2">Niue_2</strain>
        <tissue evidence="2">Leaf</tissue>
    </source>
</reference>
<evidence type="ECO:0000256" key="1">
    <source>
        <dbReference type="SAM" id="MobiDB-lite"/>
    </source>
</evidence>
<dbReference type="AlphaFoldDB" id="A0A843VNT3"/>
<evidence type="ECO:0000313" key="2">
    <source>
        <dbReference type="EMBL" id="MQM00703.1"/>
    </source>
</evidence>
<evidence type="ECO:0000313" key="3">
    <source>
        <dbReference type="Proteomes" id="UP000652761"/>
    </source>
</evidence>
<comment type="caution">
    <text evidence="2">The sequence shown here is derived from an EMBL/GenBank/DDBJ whole genome shotgun (WGS) entry which is preliminary data.</text>
</comment>
<keyword evidence="3" id="KW-1185">Reference proteome</keyword>
<feature type="non-terminal residue" evidence="2">
    <location>
        <position position="223"/>
    </location>
</feature>
<gene>
    <name evidence="2" type="ORF">Taro_033446</name>
</gene>
<feature type="compositionally biased region" description="Low complexity" evidence="1">
    <location>
        <begin position="86"/>
        <end position="100"/>
    </location>
</feature>
<protein>
    <submittedName>
        <fullName evidence="2">Uncharacterized protein</fullName>
    </submittedName>
</protein>
<feature type="region of interest" description="Disordered" evidence="1">
    <location>
        <begin position="61"/>
        <end position="105"/>
    </location>
</feature>
<dbReference type="EMBL" id="NMUH01002554">
    <property type="protein sequence ID" value="MQM00703.1"/>
    <property type="molecule type" value="Genomic_DNA"/>
</dbReference>
<organism evidence="2 3">
    <name type="scientific">Colocasia esculenta</name>
    <name type="common">Wild taro</name>
    <name type="synonym">Arum esculentum</name>
    <dbReference type="NCBI Taxonomy" id="4460"/>
    <lineage>
        <taxon>Eukaryota</taxon>
        <taxon>Viridiplantae</taxon>
        <taxon>Streptophyta</taxon>
        <taxon>Embryophyta</taxon>
        <taxon>Tracheophyta</taxon>
        <taxon>Spermatophyta</taxon>
        <taxon>Magnoliopsida</taxon>
        <taxon>Liliopsida</taxon>
        <taxon>Araceae</taxon>
        <taxon>Aroideae</taxon>
        <taxon>Colocasieae</taxon>
        <taxon>Colocasia</taxon>
    </lineage>
</organism>
<accession>A0A843VNT3</accession>
<feature type="non-terminal residue" evidence="2">
    <location>
        <position position="1"/>
    </location>
</feature>